<feature type="domain" description="AB hydrolase-1" evidence="5">
    <location>
        <begin position="94"/>
        <end position="373"/>
    </location>
</feature>
<proteinExistence type="inferred from homology"/>
<feature type="binding site" evidence="2">
    <location>
        <position position="387"/>
    </location>
    <ligand>
        <name>substrate</name>
    </ligand>
</feature>
<protein>
    <recommendedName>
        <fullName evidence="2">Homoserine O-acetyltransferase</fullName>
        <shortName evidence="2">HAT</shortName>
        <ecNumber evidence="2">2.3.1.31</ecNumber>
    </recommendedName>
    <alternativeName>
        <fullName evidence="2">Homoserine transacetylase</fullName>
        <shortName evidence="2">HTA</shortName>
    </alternativeName>
</protein>
<dbReference type="HOGENOM" id="CLU_028760_1_0_11"/>
<dbReference type="NCBIfam" id="TIGR01392">
    <property type="entry name" value="homoserO_Ac_trn"/>
    <property type="match status" value="1"/>
</dbReference>
<comment type="caution">
    <text evidence="2">Lacks conserved residue(s) required for the propagation of feature annotation.</text>
</comment>
<dbReference type="InterPro" id="IPR029058">
    <property type="entry name" value="AB_hydrolase_fold"/>
</dbReference>
<dbReference type="PANTHER" id="PTHR32268">
    <property type="entry name" value="HOMOSERINE O-ACETYLTRANSFERASE"/>
    <property type="match status" value="1"/>
</dbReference>
<dbReference type="InterPro" id="IPR000073">
    <property type="entry name" value="AB_hydrolase_1"/>
</dbReference>
<evidence type="ECO:0000259" key="5">
    <source>
        <dbReference type="Pfam" id="PF00561"/>
    </source>
</evidence>
<dbReference type="EC" id="2.3.1.31" evidence="2"/>
<dbReference type="Pfam" id="PF00561">
    <property type="entry name" value="Abhydrolase_1"/>
    <property type="match status" value="1"/>
</dbReference>
<reference evidence="6 7" key="1">
    <citation type="journal article" date="2007" name="Genome Res.">
        <title>Genome characteristics of facultatively symbiotic Frankia sp. strains reflect host range and host plant biogeography.</title>
        <authorList>
            <person name="Normand P."/>
            <person name="Lapierre P."/>
            <person name="Tisa L.S."/>
            <person name="Gogarten J.P."/>
            <person name="Alloisio N."/>
            <person name="Bagnarol E."/>
            <person name="Bassi C.A."/>
            <person name="Berry A.M."/>
            <person name="Bickhart D.M."/>
            <person name="Choisne N."/>
            <person name="Couloux A."/>
            <person name="Cournoyer B."/>
            <person name="Cruveiller S."/>
            <person name="Daubin V."/>
            <person name="Demange N."/>
            <person name="Francino M.P."/>
            <person name="Goltsman E."/>
            <person name="Huang Y."/>
            <person name="Kopp O.R."/>
            <person name="Labarre L."/>
            <person name="Lapidus A."/>
            <person name="Lavire C."/>
            <person name="Marechal J."/>
            <person name="Martinez M."/>
            <person name="Mastronunzio J.E."/>
            <person name="Mullin B.C."/>
            <person name="Niemann J."/>
            <person name="Pujic P."/>
            <person name="Rawnsley T."/>
            <person name="Rouy Z."/>
            <person name="Schenowitz C."/>
            <person name="Sellstedt A."/>
            <person name="Tavares F."/>
            <person name="Tomkins J.P."/>
            <person name="Vallenet D."/>
            <person name="Valverde C."/>
            <person name="Wall L.G."/>
            <person name="Wang Y."/>
            <person name="Medigue C."/>
            <person name="Benson D.R."/>
        </authorList>
    </citation>
    <scope>NUCLEOTIDE SEQUENCE [LARGE SCALE GENOMIC DNA]</scope>
    <source>
        <strain evidence="7">DSM 45818 / CECT 9043 / CcI3</strain>
    </source>
</reference>
<dbReference type="GO" id="GO:0009092">
    <property type="term" value="P:homoserine metabolic process"/>
    <property type="evidence" value="ECO:0007669"/>
    <property type="project" value="TreeGrafter"/>
</dbReference>
<dbReference type="PhylomeDB" id="Q2J953"/>
<gene>
    <name evidence="2" type="primary">metXA</name>
    <name evidence="6" type="ordered locus">Francci3_2831</name>
</gene>
<evidence type="ECO:0000256" key="1">
    <source>
        <dbReference type="ARBA" id="ARBA00022679"/>
    </source>
</evidence>
<keyword evidence="2" id="KW-0963">Cytoplasm</keyword>
<dbReference type="GO" id="GO:0009086">
    <property type="term" value="P:methionine biosynthetic process"/>
    <property type="evidence" value="ECO:0007669"/>
    <property type="project" value="UniProtKB-UniRule"/>
</dbReference>
<comment type="subunit">
    <text evidence="2">Homodimer.</text>
</comment>
<dbReference type="AlphaFoldDB" id="Q2J953"/>
<evidence type="ECO:0000256" key="3">
    <source>
        <dbReference type="PIRSR" id="PIRSR000443-1"/>
    </source>
</evidence>
<dbReference type="OrthoDB" id="9800754at2"/>
<accession>Q2J953</accession>
<dbReference type="Gene3D" id="3.40.50.1820">
    <property type="entry name" value="alpha/beta hydrolase"/>
    <property type="match status" value="1"/>
</dbReference>
<sequence length="407" mass="42767">MPGSVRPRAESRGTGAALSVEPVPPTVQPIPPTVQPIPPTPPPASGAWRAGIDPVGRRRFVDLPGPLQLERGGILPGVTVAYETWGRLDAAATNAVLVLHALTGDSHAVGPPGPGHPTPGWWDGLIGPGRALDTDRLFVVCPNVLGGCQGTTGPASPAPDGRPWGGRWPEITISDQVTVEVAVADALGIRRWAAVVGGSMGGMRALEWAVGHPDRVDHAVVLACGAAATAEQIGLSAVQLRAIIDDPAWNGGDYHGRPGGRGPDAGMGLARRVAQISYRSEAELEERFADRTRPDGLFEVASYLDHHAGKLAARFDAGTYVALTRAMMTQDVGRGRGGRASALRSCPVPFTVAGVDSDRLYPLHLQEYIAERVGAPLRVVHSRRGHDGFLIETEQVAAIVHDALRTA</sequence>
<dbReference type="EMBL" id="CP000249">
    <property type="protein sequence ID" value="ABD12189.1"/>
    <property type="molecule type" value="Genomic_DNA"/>
</dbReference>
<evidence type="ECO:0000313" key="7">
    <source>
        <dbReference type="Proteomes" id="UP000001937"/>
    </source>
</evidence>
<keyword evidence="7" id="KW-1185">Reference proteome</keyword>
<dbReference type="RefSeq" id="WP_011437218.1">
    <property type="nucleotide sequence ID" value="NC_007777.1"/>
</dbReference>
<dbReference type="KEGG" id="fra:Francci3_2831"/>
<comment type="catalytic activity">
    <reaction evidence="2">
        <text>L-homoserine + acetyl-CoA = O-acetyl-L-homoserine + CoA</text>
        <dbReference type="Rhea" id="RHEA:13701"/>
        <dbReference type="ChEBI" id="CHEBI:57287"/>
        <dbReference type="ChEBI" id="CHEBI:57288"/>
        <dbReference type="ChEBI" id="CHEBI:57476"/>
        <dbReference type="ChEBI" id="CHEBI:57716"/>
        <dbReference type="EC" id="2.3.1.31"/>
    </reaction>
</comment>
<comment type="similarity">
    <text evidence="2">Belongs to the AB hydrolase superfamily. MetX family.</text>
</comment>
<organism evidence="6 7">
    <name type="scientific">Frankia casuarinae (strain DSM 45818 / CECT 9043 / HFP020203 / CcI3)</name>
    <dbReference type="NCBI Taxonomy" id="106370"/>
    <lineage>
        <taxon>Bacteria</taxon>
        <taxon>Bacillati</taxon>
        <taxon>Actinomycetota</taxon>
        <taxon>Actinomycetes</taxon>
        <taxon>Frankiales</taxon>
        <taxon>Frankiaceae</taxon>
        <taxon>Frankia</taxon>
    </lineage>
</organism>
<feature type="region of interest" description="Disordered" evidence="4">
    <location>
        <begin position="1"/>
        <end position="32"/>
    </location>
</feature>
<dbReference type="SUPFAM" id="SSF53474">
    <property type="entry name" value="alpha/beta-Hydrolases"/>
    <property type="match status" value="1"/>
</dbReference>
<dbReference type="PANTHER" id="PTHR32268:SF11">
    <property type="entry name" value="HOMOSERINE O-ACETYLTRANSFERASE"/>
    <property type="match status" value="1"/>
</dbReference>
<evidence type="ECO:0000256" key="2">
    <source>
        <dbReference type="HAMAP-Rule" id="MF_00296"/>
    </source>
</evidence>
<keyword evidence="2" id="KW-0486">Methionine biosynthesis</keyword>
<dbReference type="NCBIfam" id="NF001209">
    <property type="entry name" value="PRK00175.1"/>
    <property type="match status" value="1"/>
</dbReference>
<evidence type="ECO:0000313" key="6">
    <source>
        <dbReference type="EMBL" id="ABD12189.1"/>
    </source>
</evidence>
<dbReference type="Gene3D" id="1.10.1740.110">
    <property type="match status" value="1"/>
</dbReference>
<feature type="active site" evidence="2 3">
    <location>
        <position position="358"/>
    </location>
</feature>
<feature type="active site" evidence="2 3">
    <location>
        <position position="386"/>
    </location>
</feature>
<dbReference type="Proteomes" id="UP000001937">
    <property type="component" value="Chromosome"/>
</dbReference>
<comment type="function">
    <text evidence="2">Transfers an acetyl group from acetyl-CoA to L-homoserine, forming acetyl-L-homoserine.</text>
</comment>
<comment type="pathway">
    <text evidence="2">Amino-acid biosynthesis; L-methionine biosynthesis via de novo pathway; O-acetyl-L-homoserine from L-homoserine: step 1/1.</text>
</comment>
<name>Q2J953_FRACC</name>
<keyword evidence="2" id="KW-0028">Amino-acid biosynthesis</keyword>
<evidence type="ECO:0000256" key="4">
    <source>
        <dbReference type="SAM" id="MobiDB-lite"/>
    </source>
</evidence>
<feature type="binding site" evidence="2">
    <location>
        <position position="271"/>
    </location>
    <ligand>
        <name>substrate</name>
    </ligand>
</feature>
<feature type="compositionally biased region" description="Pro residues" evidence="4">
    <location>
        <begin position="22"/>
        <end position="32"/>
    </location>
</feature>
<comment type="subcellular location">
    <subcellularLocation>
        <location evidence="2">Cytoplasm</location>
    </subcellularLocation>
</comment>
<dbReference type="UniPathway" id="UPA00051">
    <property type="reaction ID" value="UER00074"/>
</dbReference>
<dbReference type="GO" id="GO:0004414">
    <property type="term" value="F:homoserine O-acetyltransferase activity"/>
    <property type="evidence" value="ECO:0007669"/>
    <property type="project" value="UniProtKB-UniRule"/>
</dbReference>
<dbReference type="STRING" id="106370.Francci3_2831"/>
<dbReference type="InterPro" id="IPR008220">
    <property type="entry name" value="HAT_MetX-like"/>
</dbReference>
<dbReference type="ESTHER" id="frasc-q2j953">
    <property type="family name" value="Homoserine_transacetylase"/>
</dbReference>
<feature type="active site" description="Nucleophile" evidence="2 3">
    <location>
        <position position="199"/>
    </location>
</feature>
<dbReference type="eggNOG" id="COG2021">
    <property type="taxonomic scope" value="Bacteria"/>
</dbReference>
<dbReference type="HAMAP" id="MF_00296">
    <property type="entry name" value="MetX_acyltransf"/>
    <property type="match status" value="1"/>
</dbReference>
<keyword evidence="1 2" id="KW-0808">Transferase</keyword>
<dbReference type="PIRSF" id="PIRSF000443">
    <property type="entry name" value="Homoser_Ac_trans"/>
    <property type="match status" value="1"/>
</dbReference>
<keyword evidence="2 6" id="KW-0012">Acyltransferase</keyword>
<dbReference type="GO" id="GO:0005737">
    <property type="term" value="C:cytoplasm"/>
    <property type="evidence" value="ECO:0007669"/>
    <property type="project" value="UniProtKB-SubCell"/>
</dbReference>